<accession>A0AAX2IN94</accession>
<dbReference type="Gene3D" id="1.20.1280.290">
    <property type="match status" value="1"/>
</dbReference>
<keyword evidence="1" id="KW-1133">Transmembrane helix</keyword>
<keyword evidence="1" id="KW-0472">Membrane</keyword>
<feature type="transmembrane region" description="Helical" evidence="1">
    <location>
        <begin position="47"/>
        <end position="66"/>
    </location>
</feature>
<organism evidence="3 5">
    <name type="scientific">Chryseobacterium balustinum</name>
    <dbReference type="NCBI Taxonomy" id="246"/>
    <lineage>
        <taxon>Bacteria</taxon>
        <taxon>Pseudomonadati</taxon>
        <taxon>Bacteroidota</taxon>
        <taxon>Flavobacteriia</taxon>
        <taxon>Flavobacteriales</taxon>
        <taxon>Weeksellaceae</taxon>
        <taxon>Chryseobacterium group</taxon>
        <taxon>Chryseobacterium</taxon>
    </lineage>
</organism>
<dbReference type="InterPro" id="IPR004316">
    <property type="entry name" value="SWEET_rpt"/>
</dbReference>
<dbReference type="NCBIfam" id="NF037968">
    <property type="entry name" value="SemiSWEET_2"/>
    <property type="match status" value="1"/>
</dbReference>
<feature type="transmembrane region" description="Helical" evidence="1">
    <location>
        <begin position="17"/>
        <end position="35"/>
    </location>
</feature>
<dbReference type="EMBL" id="FUZE01000004">
    <property type="protein sequence ID" value="SKB59881.1"/>
    <property type="molecule type" value="Genomic_DNA"/>
</dbReference>
<sequence length="99" mass="11216">MEELLLTDNLEKMNVEILGLIAGALTAIASMPQLIKVIKTKNVEDISWLMLAILISGLSLWVWYGFEQDELPIILSNSFAVIVNVTLLTCYFIFRDKKK</sequence>
<evidence type="ECO:0000313" key="3">
    <source>
        <dbReference type="EMBL" id="SQA91400.1"/>
    </source>
</evidence>
<keyword evidence="4" id="KW-1185">Reference proteome</keyword>
<evidence type="ECO:0000313" key="2">
    <source>
        <dbReference type="EMBL" id="SKB59881.1"/>
    </source>
</evidence>
<keyword evidence="1 2" id="KW-0812">Transmembrane</keyword>
<dbReference type="GO" id="GO:0051119">
    <property type="term" value="F:sugar transmembrane transporter activity"/>
    <property type="evidence" value="ECO:0007669"/>
    <property type="project" value="InterPro"/>
</dbReference>
<dbReference type="EMBL" id="UAVR01000014">
    <property type="protein sequence ID" value="SQA91400.1"/>
    <property type="molecule type" value="Genomic_DNA"/>
</dbReference>
<dbReference type="GO" id="GO:0016020">
    <property type="term" value="C:membrane"/>
    <property type="evidence" value="ECO:0007669"/>
    <property type="project" value="UniProtKB-SubCell"/>
</dbReference>
<name>A0AAX2IN94_9FLAO</name>
<evidence type="ECO:0000313" key="5">
    <source>
        <dbReference type="Proteomes" id="UP000251937"/>
    </source>
</evidence>
<evidence type="ECO:0000313" key="4">
    <source>
        <dbReference type="Proteomes" id="UP000190669"/>
    </source>
</evidence>
<reference evidence="2 4" key="1">
    <citation type="submission" date="2017-02" db="EMBL/GenBank/DDBJ databases">
        <authorList>
            <person name="Varghese N."/>
            <person name="Submissions S."/>
        </authorList>
    </citation>
    <scope>NUCLEOTIDE SEQUENCE [LARGE SCALE GENOMIC DNA]</scope>
    <source>
        <strain evidence="2 4">DSM 16775</strain>
    </source>
</reference>
<dbReference type="Proteomes" id="UP000190669">
    <property type="component" value="Unassembled WGS sequence"/>
</dbReference>
<dbReference type="Proteomes" id="UP000251937">
    <property type="component" value="Unassembled WGS sequence"/>
</dbReference>
<reference evidence="3 5" key="2">
    <citation type="submission" date="2018-06" db="EMBL/GenBank/DDBJ databases">
        <authorList>
            <consortium name="Pathogen Informatics"/>
            <person name="Doyle S."/>
        </authorList>
    </citation>
    <scope>NUCLEOTIDE SEQUENCE [LARGE SCALE GENOMIC DNA]</scope>
    <source>
        <strain evidence="3 5">NCTC11212</strain>
    </source>
</reference>
<comment type="caution">
    <text evidence="3">The sequence shown here is derived from an EMBL/GenBank/DDBJ whole genome shotgun (WGS) entry which is preliminary data.</text>
</comment>
<dbReference type="Pfam" id="PF03083">
    <property type="entry name" value="MtN3_slv"/>
    <property type="match status" value="1"/>
</dbReference>
<evidence type="ECO:0000256" key="1">
    <source>
        <dbReference type="SAM" id="Phobius"/>
    </source>
</evidence>
<protein>
    <submittedName>
        <fullName evidence="2">MtN3 and saliva related transmembrane protein</fullName>
    </submittedName>
    <submittedName>
        <fullName evidence="3">PQ loop repeat</fullName>
    </submittedName>
</protein>
<dbReference type="AlphaFoldDB" id="A0AAX2IN94"/>
<gene>
    <name evidence="3" type="ORF">NCTC11212_03033</name>
    <name evidence="2" type="ORF">SAMN05421800_10434</name>
</gene>
<dbReference type="InterPro" id="IPR047662">
    <property type="entry name" value="SemiSWEET"/>
</dbReference>
<feature type="transmembrane region" description="Helical" evidence="1">
    <location>
        <begin position="72"/>
        <end position="94"/>
    </location>
</feature>
<proteinExistence type="predicted"/>